<keyword evidence="2" id="KW-1185">Reference proteome</keyword>
<protein>
    <submittedName>
        <fullName evidence="1">Uncharacterized protein</fullName>
    </submittedName>
</protein>
<comment type="caution">
    <text evidence="1">The sequence shown here is derived from an EMBL/GenBank/DDBJ whole genome shotgun (WGS) entry which is preliminary data.</text>
</comment>
<dbReference type="EMBL" id="JARAKH010000007">
    <property type="protein sequence ID" value="KAK8402481.1"/>
    <property type="molecule type" value="Genomic_DNA"/>
</dbReference>
<evidence type="ECO:0000313" key="1">
    <source>
        <dbReference type="EMBL" id="KAK8402481.1"/>
    </source>
</evidence>
<organism evidence="1 2">
    <name type="scientific">Scylla paramamosain</name>
    <name type="common">Mud crab</name>
    <dbReference type="NCBI Taxonomy" id="85552"/>
    <lineage>
        <taxon>Eukaryota</taxon>
        <taxon>Metazoa</taxon>
        <taxon>Ecdysozoa</taxon>
        <taxon>Arthropoda</taxon>
        <taxon>Crustacea</taxon>
        <taxon>Multicrustacea</taxon>
        <taxon>Malacostraca</taxon>
        <taxon>Eumalacostraca</taxon>
        <taxon>Eucarida</taxon>
        <taxon>Decapoda</taxon>
        <taxon>Pleocyemata</taxon>
        <taxon>Brachyura</taxon>
        <taxon>Eubrachyura</taxon>
        <taxon>Portunoidea</taxon>
        <taxon>Portunidae</taxon>
        <taxon>Portuninae</taxon>
        <taxon>Scylla</taxon>
    </lineage>
</organism>
<sequence length="132" mass="13672">MNPNQNTGEMAVRGRLTQDSVRKLLEQIVSGRTVQRVIIEAGSKQQSVRTKVSGGGDQTVVAELAGGGVACAGAAVDEVALDIGQGTAWLVRGCSLAALCAETLLSTETTVQQDQIDQTVISGISRAVLSAY</sequence>
<name>A0AAW0URE1_SCYPA</name>
<reference evidence="1 2" key="1">
    <citation type="submission" date="2023-03" db="EMBL/GenBank/DDBJ databases">
        <title>High-quality genome of Scylla paramamosain provides insights in environmental adaptation.</title>
        <authorList>
            <person name="Zhang L."/>
        </authorList>
    </citation>
    <scope>NUCLEOTIDE SEQUENCE [LARGE SCALE GENOMIC DNA]</scope>
    <source>
        <strain evidence="1">LZ_2023a</strain>
        <tissue evidence="1">Muscle</tissue>
    </source>
</reference>
<gene>
    <name evidence="1" type="ORF">O3P69_000712</name>
</gene>
<dbReference type="Proteomes" id="UP001487740">
    <property type="component" value="Unassembled WGS sequence"/>
</dbReference>
<dbReference type="AlphaFoldDB" id="A0AAW0URE1"/>
<evidence type="ECO:0000313" key="2">
    <source>
        <dbReference type="Proteomes" id="UP001487740"/>
    </source>
</evidence>
<proteinExistence type="predicted"/>
<accession>A0AAW0URE1</accession>